<proteinExistence type="predicted"/>
<keyword evidence="1" id="KW-0472">Membrane</keyword>
<comment type="caution">
    <text evidence="2">The sequence shown here is derived from an EMBL/GenBank/DDBJ whole genome shotgun (WGS) entry which is preliminary data.</text>
</comment>
<dbReference type="Proteomes" id="UP000029708">
    <property type="component" value="Unassembled WGS sequence"/>
</dbReference>
<evidence type="ECO:0000313" key="2">
    <source>
        <dbReference type="EMBL" id="KGI78864.1"/>
    </source>
</evidence>
<name>A0A099CYN9_9GAMM</name>
<evidence type="ECO:0000313" key="4">
    <source>
        <dbReference type="Proteomes" id="UP000029708"/>
    </source>
</evidence>
<dbReference type="EMBL" id="JROI01000007">
    <property type="protein sequence ID" value="KGI78864.1"/>
    <property type="molecule type" value="Genomic_DNA"/>
</dbReference>
<reference evidence="2 4" key="1">
    <citation type="submission" date="2014-09" db="EMBL/GenBank/DDBJ databases">
        <title>Xanthomonadaceae 3.5X direct submission.</title>
        <authorList>
            <person name="Fang T."/>
            <person name="Wang H."/>
        </authorList>
    </citation>
    <scope>NUCLEOTIDE SEQUENCE [LARGE SCALE GENOMIC DNA]</scope>
    <source>
        <strain evidence="2 4">3.5X</strain>
    </source>
</reference>
<dbReference type="HOGENOM" id="CLU_1487612_0_0_6"/>
<dbReference type="RefSeq" id="WP_043099480.1">
    <property type="nucleotide sequence ID" value="NZ_JACHET010000001.1"/>
</dbReference>
<keyword evidence="4" id="KW-1185">Reference proteome</keyword>
<protein>
    <submittedName>
        <fullName evidence="2">Uncharacterized protein</fullName>
    </submittedName>
</protein>
<feature type="transmembrane region" description="Helical" evidence="1">
    <location>
        <begin position="12"/>
        <end position="32"/>
    </location>
</feature>
<reference evidence="3 5" key="2">
    <citation type="submission" date="2020-08" db="EMBL/GenBank/DDBJ databases">
        <title>Genomic Encyclopedia of Type Strains, Phase IV (KMG-IV): sequencing the most valuable type-strain genomes for metagenomic binning, comparative biology and taxonomic classification.</title>
        <authorList>
            <person name="Goeker M."/>
        </authorList>
    </citation>
    <scope>NUCLEOTIDE SEQUENCE [LARGE SCALE GENOMIC DNA]</scope>
    <source>
        <strain evidence="3 5">DSM 107085</strain>
    </source>
</reference>
<evidence type="ECO:0000256" key="1">
    <source>
        <dbReference type="SAM" id="Phobius"/>
    </source>
</evidence>
<dbReference type="EMBL" id="JACHET010000001">
    <property type="protein sequence ID" value="MBB6184334.1"/>
    <property type="molecule type" value="Genomic_DNA"/>
</dbReference>
<organism evidence="2 4">
    <name type="scientific">Oleiagrimonas soli</name>
    <dbReference type="NCBI Taxonomy" id="1543381"/>
    <lineage>
        <taxon>Bacteria</taxon>
        <taxon>Pseudomonadati</taxon>
        <taxon>Pseudomonadota</taxon>
        <taxon>Gammaproteobacteria</taxon>
        <taxon>Lysobacterales</taxon>
        <taxon>Rhodanobacteraceae</taxon>
        <taxon>Oleiagrimonas</taxon>
    </lineage>
</organism>
<dbReference type="Proteomes" id="UP000560000">
    <property type="component" value="Unassembled WGS sequence"/>
</dbReference>
<sequence length="181" mass="20654">MHYLSTKQRLAIRLGLIATAIVASLATILIWPRLDHAIEHHTDIMLIAALTLVIAGAVAYRLLLRYEPTFPSGFQATVHHRNIALDHASGRLWVRTPDAHEYTLSSDQIRAWKHEWTHHSNRLGLQRRACNLIVLELAEPGGTRIGVDFGRDHAAASQWQARIAYWKRRDLFDMQPRHAPL</sequence>
<dbReference type="OrthoDB" id="5959792at2"/>
<keyword evidence="1" id="KW-1133">Transmembrane helix</keyword>
<dbReference type="AlphaFoldDB" id="A0A099CYN9"/>
<keyword evidence="1" id="KW-0812">Transmembrane</keyword>
<feature type="transmembrane region" description="Helical" evidence="1">
    <location>
        <begin position="44"/>
        <end position="64"/>
    </location>
</feature>
<gene>
    <name evidence="3" type="ORF">HNQ86_001679</name>
    <name evidence="2" type="ORF">LF63_0102755</name>
</gene>
<evidence type="ECO:0000313" key="5">
    <source>
        <dbReference type="Proteomes" id="UP000560000"/>
    </source>
</evidence>
<accession>A0A099CYN9</accession>
<evidence type="ECO:0000313" key="3">
    <source>
        <dbReference type="EMBL" id="MBB6184334.1"/>
    </source>
</evidence>